<keyword evidence="3" id="KW-1185">Reference proteome</keyword>
<dbReference type="AlphaFoldDB" id="A0AA36JEC9"/>
<dbReference type="Proteomes" id="UP001178507">
    <property type="component" value="Unassembled WGS sequence"/>
</dbReference>
<protein>
    <submittedName>
        <fullName evidence="2">Uncharacterized protein</fullName>
    </submittedName>
</protein>
<evidence type="ECO:0000256" key="1">
    <source>
        <dbReference type="SAM" id="MobiDB-lite"/>
    </source>
</evidence>
<gene>
    <name evidence="2" type="ORF">EVOR1521_LOCUS26195</name>
</gene>
<dbReference type="GO" id="GO:0060271">
    <property type="term" value="P:cilium assembly"/>
    <property type="evidence" value="ECO:0007669"/>
    <property type="project" value="TreeGrafter"/>
</dbReference>
<dbReference type="EMBL" id="CAUJNA010003500">
    <property type="protein sequence ID" value="CAJ1403539.1"/>
    <property type="molecule type" value="Genomic_DNA"/>
</dbReference>
<feature type="region of interest" description="Disordered" evidence="1">
    <location>
        <begin position="294"/>
        <end position="321"/>
    </location>
</feature>
<proteinExistence type="predicted"/>
<dbReference type="PANTHER" id="PTHR33487">
    <property type="entry name" value="CILIA- AND FLAGELLA-ASSOCIATED PROTEIN 54"/>
    <property type="match status" value="1"/>
</dbReference>
<accession>A0AA36JEC9</accession>
<comment type="caution">
    <text evidence="2">The sequence shown here is derived from an EMBL/GenBank/DDBJ whole genome shotgun (WGS) entry which is preliminary data.</text>
</comment>
<evidence type="ECO:0000313" key="2">
    <source>
        <dbReference type="EMBL" id="CAJ1403539.1"/>
    </source>
</evidence>
<sequence>MEASLSSPQDSARVEILLLSVVLLAKHARLTRPKDMMAHLNAALFASSIIEAILTTSLPNPSRREQFARFRLREIFFGLRETRTMIMPPSSVYGGVDGSNFLNALGFFLNTFMVMDYQPARCLPICALYNYIATDVLCRNAALAAKGRLLTVQALLRCRSFTEAWLALYSLSRGHDQPKGLVEAEALDTAVVEAQEMAAAEPFRQYEEPSSEANVKAINQLMEFTLPEASGSEAFSQWLFKYLKAEFLVTVCSYQRVFPKMNEPQEKDRLVLLDKADALLVDIWKEMTGNADDREAWSNSSRTFRETGGEDPTFQEPTRPLPEEEGELCAEVRLMRGKIQEGQGDLGKAIQEVLYGMEFLRRTARTVSCQESASSAAGPRTCARTRAPSVGCACVATWYICSSVKVG</sequence>
<dbReference type="PANTHER" id="PTHR33487:SF1">
    <property type="entry name" value="CILIA- AND FLAGELLA-ASSOCIATED PROTEIN 54"/>
    <property type="match status" value="1"/>
</dbReference>
<evidence type="ECO:0000313" key="3">
    <source>
        <dbReference type="Proteomes" id="UP001178507"/>
    </source>
</evidence>
<name>A0AA36JEC9_9DINO</name>
<reference evidence="2" key="1">
    <citation type="submission" date="2023-08" db="EMBL/GenBank/DDBJ databases">
        <authorList>
            <person name="Chen Y."/>
            <person name="Shah S."/>
            <person name="Dougan E. K."/>
            <person name="Thang M."/>
            <person name="Chan C."/>
        </authorList>
    </citation>
    <scope>NUCLEOTIDE SEQUENCE</scope>
</reference>
<organism evidence="2 3">
    <name type="scientific">Effrenium voratum</name>
    <dbReference type="NCBI Taxonomy" id="2562239"/>
    <lineage>
        <taxon>Eukaryota</taxon>
        <taxon>Sar</taxon>
        <taxon>Alveolata</taxon>
        <taxon>Dinophyceae</taxon>
        <taxon>Suessiales</taxon>
        <taxon>Symbiodiniaceae</taxon>
        <taxon>Effrenium</taxon>
    </lineage>
</organism>